<comment type="subcellular location">
    <subcellularLocation>
        <location evidence="1">Membrane</location>
        <topology evidence="1">Multi-pass membrane protein</topology>
    </subcellularLocation>
</comment>
<feature type="transmembrane region" description="Helical" evidence="7">
    <location>
        <begin position="503"/>
        <end position="526"/>
    </location>
</feature>
<evidence type="ECO:0000256" key="2">
    <source>
        <dbReference type="ARBA" id="ARBA00005982"/>
    </source>
</evidence>
<feature type="transmembrane region" description="Helical" evidence="7">
    <location>
        <begin position="620"/>
        <end position="641"/>
    </location>
</feature>
<feature type="region of interest" description="Disordered" evidence="6">
    <location>
        <begin position="736"/>
        <end position="756"/>
    </location>
</feature>
<feature type="transmembrane region" description="Helical" evidence="7">
    <location>
        <begin position="237"/>
        <end position="256"/>
    </location>
</feature>
<feature type="transmembrane region" description="Helical" evidence="7">
    <location>
        <begin position="322"/>
        <end position="342"/>
    </location>
</feature>
<evidence type="ECO:0000256" key="7">
    <source>
        <dbReference type="SAM" id="Phobius"/>
    </source>
</evidence>
<dbReference type="GO" id="GO:0022857">
    <property type="term" value="F:transmembrane transporter activity"/>
    <property type="evidence" value="ECO:0007669"/>
    <property type="project" value="InterPro"/>
</dbReference>
<dbReference type="Proteomes" id="UP000631114">
    <property type="component" value="Unassembled WGS sequence"/>
</dbReference>
<dbReference type="InterPro" id="IPR036259">
    <property type="entry name" value="MFS_trans_sf"/>
</dbReference>
<evidence type="ECO:0000313" key="8">
    <source>
        <dbReference type="EMBL" id="KAF9613923.1"/>
    </source>
</evidence>
<comment type="similarity">
    <text evidence="2">Belongs to the major facilitator superfamily. Proton-dependent oligopeptide transporter (POT/PTR) (TC 2.A.17) family.</text>
</comment>
<evidence type="ECO:0000256" key="3">
    <source>
        <dbReference type="ARBA" id="ARBA00022692"/>
    </source>
</evidence>
<evidence type="ECO:0000256" key="4">
    <source>
        <dbReference type="ARBA" id="ARBA00022989"/>
    </source>
</evidence>
<dbReference type="PANTHER" id="PTHR11654">
    <property type="entry name" value="OLIGOPEPTIDE TRANSPORTER-RELATED"/>
    <property type="match status" value="1"/>
</dbReference>
<feature type="transmembrane region" description="Helical" evidence="7">
    <location>
        <begin position="586"/>
        <end position="608"/>
    </location>
</feature>
<accession>A0A835ICB2</accession>
<dbReference type="GO" id="GO:0016020">
    <property type="term" value="C:membrane"/>
    <property type="evidence" value="ECO:0007669"/>
    <property type="project" value="UniProtKB-SubCell"/>
</dbReference>
<keyword evidence="4 7" id="KW-1133">Transmembrane helix</keyword>
<dbReference type="OrthoDB" id="8904098at2759"/>
<comment type="caution">
    <text evidence="8">The sequence shown here is derived from an EMBL/GenBank/DDBJ whole genome shotgun (WGS) entry which is preliminary data.</text>
</comment>
<evidence type="ECO:0000256" key="5">
    <source>
        <dbReference type="ARBA" id="ARBA00023136"/>
    </source>
</evidence>
<gene>
    <name evidence="8" type="ORF">IFM89_013170</name>
</gene>
<dbReference type="Pfam" id="PF00854">
    <property type="entry name" value="PTR2"/>
    <property type="match status" value="1"/>
</dbReference>
<dbReference type="InterPro" id="IPR000109">
    <property type="entry name" value="POT_fam"/>
</dbReference>
<proteinExistence type="inferred from homology"/>
<organism evidence="8 9">
    <name type="scientific">Coptis chinensis</name>
    <dbReference type="NCBI Taxonomy" id="261450"/>
    <lineage>
        <taxon>Eukaryota</taxon>
        <taxon>Viridiplantae</taxon>
        <taxon>Streptophyta</taxon>
        <taxon>Embryophyta</taxon>
        <taxon>Tracheophyta</taxon>
        <taxon>Spermatophyta</taxon>
        <taxon>Magnoliopsida</taxon>
        <taxon>Ranunculales</taxon>
        <taxon>Ranunculaceae</taxon>
        <taxon>Coptidoideae</taxon>
        <taxon>Coptis</taxon>
    </lineage>
</organism>
<feature type="transmembrane region" description="Helical" evidence="7">
    <location>
        <begin position="667"/>
        <end position="686"/>
    </location>
</feature>
<dbReference type="SUPFAM" id="SSF103473">
    <property type="entry name" value="MFS general substrate transporter"/>
    <property type="match status" value="2"/>
</dbReference>
<reference evidence="8 9" key="1">
    <citation type="submission" date="2020-10" db="EMBL/GenBank/DDBJ databases">
        <title>The Coptis chinensis genome and diversification of protoberbering-type alkaloids.</title>
        <authorList>
            <person name="Wang B."/>
            <person name="Shu S."/>
            <person name="Song C."/>
            <person name="Liu Y."/>
        </authorList>
    </citation>
    <scope>NUCLEOTIDE SEQUENCE [LARGE SCALE GENOMIC DNA]</scope>
    <source>
        <strain evidence="8">HL-2020</strain>
        <tissue evidence="8">Leaf</tissue>
    </source>
</reference>
<feature type="transmembrane region" description="Helical" evidence="7">
    <location>
        <begin position="207"/>
        <end position="225"/>
    </location>
</feature>
<dbReference type="Gene3D" id="1.20.1250.20">
    <property type="entry name" value="MFS general substrate transporter like domains"/>
    <property type="match status" value="1"/>
</dbReference>
<feature type="non-terminal residue" evidence="8">
    <location>
        <position position="756"/>
    </location>
</feature>
<dbReference type="AlphaFoldDB" id="A0A835ICB2"/>
<protein>
    <submittedName>
        <fullName evidence="8">Uncharacterized protein</fullName>
    </submittedName>
</protein>
<keyword evidence="5 7" id="KW-0472">Membrane</keyword>
<evidence type="ECO:0000256" key="1">
    <source>
        <dbReference type="ARBA" id="ARBA00004141"/>
    </source>
</evidence>
<feature type="transmembrane region" description="Helical" evidence="7">
    <location>
        <begin position="547"/>
        <end position="566"/>
    </location>
</feature>
<name>A0A835ICB2_9MAGN</name>
<keyword evidence="9" id="KW-1185">Reference proteome</keyword>
<feature type="transmembrane region" description="Helical" evidence="7">
    <location>
        <begin position="169"/>
        <end position="195"/>
    </location>
</feature>
<feature type="compositionally biased region" description="Polar residues" evidence="6">
    <location>
        <begin position="744"/>
        <end position="756"/>
    </location>
</feature>
<dbReference type="EMBL" id="JADFTS010000003">
    <property type="protein sequence ID" value="KAF9613923.1"/>
    <property type="molecule type" value="Genomic_DNA"/>
</dbReference>
<sequence>EAVETMTPLVWINLEGALEMLLLMGKSNGFILIKNRSFPQVSRVCHPIFYRSYCWVVMLKGMAALVLTSPMLQEKVANARTLPPNTIRWVIRPSLGRSLHSRKMLAYQCGYRHFMMILGTTETYFDWESRLLVRQDRRTELKQGDNEAFGGSKLPQQWKPGQGGLRATMFIYVLTAFENMGFVANISSLVLYFHFVMHYSFPDAANTLTNLMGSTFLLALLGGFISDTYLTRLNTCLVFGVLEVLALMIITIQAHYPKLLPEPCGPLMLNCKTIGGSQELMFYISLGLFALGAGGARGSLPALGGDQFDRKDPKENKALASYFNWFLLSLTLGASFGVTFIVKISMAKGWDVGFFIAMLGSFVGYAVLGFGSPFYRVRLPGGSPILSIIQVIVVAFKNRKLKSPEENLELYEISDKELPEDYDKIPTSHQFRCLDKAAILPKDSVPRPWEVCTVTEVEKVKIIIRMLPIIASTILMNTCLAQLQTFSVQQGSTMNLYLGSLEVPASSIPVIPLVFMTILVPIYEYIFIPFAQKITHHPSGITQLQRVGVGLVLSAISMGVAGIVEVKRRNQDIKDPTKNISLFWLSFQYCIFGIADMFTLVGLMEFFYKEAPSGMKSLSTSFTFLSLAIGYFLSSIFVSAINSITKMGRRKTGWLAGATLNESRLDLFYWFLAMLSCLNFANYLIWASWYKYKSDDNSSATIGSYFHKEESNEAVEAKPNSPASPIDSWLKDEASEKAPEGVKTMQNSPSSRNHTA</sequence>
<evidence type="ECO:0000256" key="6">
    <source>
        <dbReference type="SAM" id="MobiDB-lite"/>
    </source>
</evidence>
<keyword evidence="3 7" id="KW-0812">Transmembrane</keyword>
<feature type="transmembrane region" description="Helical" evidence="7">
    <location>
        <begin position="354"/>
        <end position="371"/>
    </location>
</feature>
<evidence type="ECO:0000313" key="9">
    <source>
        <dbReference type="Proteomes" id="UP000631114"/>
    </source>
</evidence>